<name>A0A2I4DZS4_JUGRE</name>
<sequence>MAVSFVLFNVTCGVALSALDDLAIYCSCSSKALEKASKNQAVIDSIEEPIEKGPWYSASLAIARKRHFVSCTFLVSGPQGSGIFQLKVVRNGDDSWLSSLLPRD</sequence>
<protein>
    <submittedName>
        <fullName evidence="2">Uncharacterized protein LOC108984986</fullName>
    </submittedName>
</protein>
<dbReference type="PANTHER" id="PTHR35114">
    <property type="entry name" value="CYTOCHROME OXIDASE COMPLEX ASSEMBLY PROTEIN"/>
    <property type="match status" value="1"/>
</dbReference>
<dbReference type="AlphaFoldDB" id="A0A2I4DZS4"/>
<evidence type="ECO:0000313" key="1">
    <source>
        <dbReference type="Proteomes" id="UP000235220"/>
    </source>
</evidence>
<evidence type="ECO:0000313" key="2">
    <source>
        <dbReference type="RefSeq" id="XP_018812650.1"/>
    </source>
</evidence>
<reference evidence="2" key="1">
    <citation type="submission" date="2025-08" db="UniProtKB">
        <authorList>
            <consortium name="RefSeq"/>
        </authorList>
    </citation>
    <scope>IDENTIFICATION</scope>
    <source>
        <tissue evidence="2">Leaves</tissue>
    </source>
</reference>
<dbReference type="OrthoDB" id="535599at2759"/>
<organism evidence="1 2">
    <name type="scientific">Juglans regia</name>
    <name type="common">English walnut</name>
    <dbReference type="NCBI Taxonomy" id="51240"/>
    <lineage>
        <taxon>Eukaryota</taxon>
        <taxon>Viridiplantae</taxon>
        <taxon>Streptophyta</taxon>
        <taxon>Embryophyta</taxon>
        <taxon>Tracheophyta</taxon>
        <taxon>Spermatophyta</taxon>
        <taxon>Magnoliopsida</taxon>
        <taxon>eudicotyledons</taxon>
        <taxon>Gunneridae</taxon>
        <taxon>Pentapetalae</taxon>
        <taxon>rosids</taxon>
        <taxon>fabids</taxon>
        <taxon>Fagales</taxon>
        <taxon>Juglandaceae</taxon>
        <taxon>Juglans</taxon>
    </lineage>
</organism>
<dbReference type="Proteomes" id="UP000235220">
    <property type="component" value="Chromosome 2"/>
</dbReference>
<keyword evidence="1" id="KW-1185">Reference proteome</keyword>
<dbReference type="Gramene" id="Jr02_11770_p1">
    <property type="protein sequence ID" value="cds.Jr02_11770_p1"/>
    <property type="gene ID" value="Jr02_11770"/>
</dbReference>
<dbReference type="GeneID" id="108984986"/>
<gene>
    <name evidence="2" type="primary">LOC108984986</name>
</gene>
<dbReference type="RefSeq" id="XP_018812650.1">
    <property type="nucleotide sequence ID" value="XM_018957105.1"/>
</dbReference>
<dbReference type="KEGG" id="jre:108984986"/>
<proteinExistence type="predicted"/>
<dbReference type="PANTHER" id="PTHR35114:SF1">
    <property type="entry name" value="CYTOCHROME OXIDASE COMPLEX ASSEMBLY PROTEIN"/>
    <property type="match status" value="1"/>
</dbReference>
<accession>A0A2I4DZS4</accession>
<dbReference type="STRING" id="51240.A0A2I4DZS4"/>